<evidence type="ECO:0000259" key="3">
    <source>
        <dbReference type="Pfam" id="PF00501"/>
    </source>
</evidence>
<dbReference type="PANTHER" id="PTHR43439">
    <property type="entry name" value="PHENYLACETATE-COENZYME A LIGASE"/>
    <property type="match status" value="1"/>
</dbReference>
<evidence type="ECO:0000256" key="1">
    <source>
        <dbReference type="ARBA" id="ARBA00022450"/>
    </source>
</evidence>
<feature type="domain" description="AMP-dependent synthetase/ligase" evidence="3">
    <location>
        <begin position="109"/>
        <end position="394"/>
    </location>
</feature>
<gene>
    <name evidence="5" type="ORF">VTL71DRAFT_1917</name>
</gene>
<accession>A0ABR4CC32</accession>
<dbReference type="InterPro" id="IPR042099">
    <property type="entry name" value="ANL_N_sf"/>
</dbReference>
<evidence type="ECO:0000313" key="5">
    <source>
        <dbReference type="EMBL" id="KAL2067492.1"/>
    </source>
</evidence>
<comment type="caution">
    <text evidence="5">The sequence shown here is derived from an EMBL/GenBank/DDBJ whole genome shotgun (WGS) entry which is preliminary data.</text>
</comment>
<dbReference type="SUPFAM" id="SSF47336">
    <property type="entry name" value="ACP-like"/>
    <property type="match status" value="1"/>
</dbReference>
<dbReference type="Gene3D" id="1.10.1200.10">
    <property type="entry name" value="ACP-like"/>
    <property type="match status" value="1"/>
</dbReference>
<dbReference type="InterPro" id="IPR036291">
    <property type="entry name" value="NAD(P)-bd_dom_sf"/>
</dbReference>
<evidence type="ECO:0008006" key="7">
    <source>
        <dbReference type="Google" id="ProtNLM"/>
    </source>
</evidence>
<dbReference type="InterPro" id="IPR013120">
    <property type="entry name" value="FAR_NAD-bd"/>
</dbReference>
<dbReference type="InterPro" id="IPR051414">
    <property type="entry name" value="Adenylate-forming_Reductase"/>
</dbReference>
<feature type="domain" description="Thioester reductase (TE)" evidence="4">
    <location>
        <begin position="709"/>
        <end position="956"/>
    </location>
</feature>
<keyword evidence="2" id="KW-0597">Phosphoprotein</keyword>
<dbReference type="InterPro" id="IPR036736">
    <property type="entry name" value="ACP-like_sf"/>
</dbReference>
<dbReference type="InterPro" id="IPR020845">
    <property type="entry name" value="AMP-binding_CS"/>
</dbReference>
<reference evidence="5 6" key="1">
    <citation type="journal article" date="2024" name="Commun. Biol.">
        <title>Comparative genomic analysis of thermophilic fungi reveals convergent evolutionary adaptations and gene losses.</title>
        <authorList>
            <person name="Steindorff A.S."/>
            <person name="Aguilar-Pontes M.V."/>
            <person name="Robinson A.J."/>
            <person name="Andreopoulos B."/>
            <person name="LaButti K."/>
            <person name="Kuo A."/>
            <person name="Mondo S."/>
            <person name="Riley R."/>
            <person name="Otillar R."/>
            <person name="Haridas S."/>
            <person name="Lipzen A."/>
            <person name="Grimwood J."/>
            <person name="Schmutz J."/>
            <person name="Clum A."/>
            <person name="Reid I.D."/>
            <person name="Moisan M.C."/>
            <person name="Butler G."/>
            <person name="Nguyen T.T.M."/>
            <person name="Dewar K."/>
            <person name="Conant G."/>
            <person name="Drula E."/>
            <person name="Henrissat B."/>
            <person name="Hansel C."/>
            <person name="Singer S."/>
            <person name="Hutchinson M.I."/>
            <person name="de Vries R.P."/>
            <person name="Natvig D.O."/>
            <person name="Powell A.J."/>
            <person name="Tsang A."/>
            <person name="Grigoriev I.V."/>
        </authorList>
    </citation>
    <scope>NUCLEOTIDE SEQUENCE [LARGE SCALE GENOMIC DNA]</scope>
    <source>
        <strain evidence="5 6">CBS 494.80</strain>
    </source>
</reference>
<dbReference type="Gene3D" id="3.40.50.12780">
    <property type="entry name" value="N-terminal domain of ligase-like"/>
    <property type="match status" value="1"/>
</dbReference>
<dbReference type="Pfam" id="PF23562">
    <property type="entry name" value="AMP-binding_C_3"/>
    <property type="match status" value="1"/>
</dbReference>
<dbReference type="Pfam" id="PF07993">
    <property type="entry name" value="NAD_binding_4"/>
    <property type="match status" value="1"/>
</dbReference>
<protein>
    <recommendedName>
        <fullName evidence="7">Carrier domain-containing protein</fullName>
    </recommendedName>
</protein>
<keyword evidence="1" id="KW-0596">Phosphopantetheine</keyword>
<dbReference type="EMBL" id="JAZHXI010000010">
    <property type="protein sequence ID" value="KAL2067492.1"/>
    <property type="molecule type" value="Genomic_DNA"/>
</dbReference>
<dbReference type="SUPFAM" id="SSF56801">
    <property type="entry name" value="Acetyl-CoA synthetase-like"/>
    <property type="match status" value="1"/>
</dbReference>
<sequence length="1090" mass="120474">MGSLGDQTNILGFGPKYDFIPAKIGVREDDFVLDTIRTLPELIAYNARVNPEHIFCVQTRKSTEQQSSRSQSVRVTHLQLARAIRKCSEWLVHNVGEIRRPWRDESGAIHKGSPVALLMESDVGIIFHLLAFMKLGVPVVLLSARLSPTTIAHLLNKTSACAIIASPNLQKTASEGLELLRGQDDNFLSLYCPQPYEKFIGDQETPSDTGTNVLVPDPDHYIDQWDRNVIILHSSGTTGLPKPMYTSHAYWIGYATCHAFPDVEAARGLNTTTLPLYHGFGLHCPALSLSIGHTMVLPPPSTVSSGFSTVELLTSTSATSLMTVPIILEEIANLPDEIGVKALQTLKYVAFGGGPLKYAVGKKLAEAGVKLLKNYGLTEVGPLGLIFNPSRGTDWNYFTMRQDLDFKLIKAEGSATENGTYRLTGFPAGWREPLEIQDKLVGNPNNPHEFNPVGRADDLIILNTGEKVMPAILESLLAESSLIKAALAFGDGRFELGILIEPTEPQLPDQYDDFKSKIWPLITEASQKMDNHARILSPYAIIVTPPGKGMLRSDKGSILRRDTIALFEQEVEEVYTLLETDTQGDVAMLDMNHLEQSLRNLLRDGLQWKFSENGWSDEVDFFELGMDSLQATSLRRLILKSIPKNETSLKERIGADFVYRFPSISLMAERLTSKVFTDCNVDPGVNLLHSYVNQYSTRIALSPKAIVVLTGGTGSLGSHLLAHLASLPGVAEIICLNRPRPVDARAFQEQAIASKGIGMSKSAWEKLNVLQTNTSAPILGLQDSEYRIIMGKVTHILHNAWPMDFNRSISSFKNHFETLQNLCNLALDANSIRPKTKPRILLTSSIGVVGKYNTIHGGSEVPEVRVEDAACTNEFGYGQAKLVCERILESFSSQYPDQMEAGYVRIGQISGSTTSGFWNCNEHFPALVKSSQFVGKFPPVKGYLSWLPVDLVAQSMSELLLTPVGYQDCKVFHLQNPVMQPAYEVYDIILSKLGPGCSLAESFEEWIDLVCRAPNKETGSEEGSREEILASNPAAKLNKFFREDFQRMGDVVLGTAQARKFSPTLENMGPVSAETVGRYVDYWRREGFLV</sequence>
<keyword evidence="6" id="KW-1185">Reference proteome</keyword>
<dbReference type="PANTHER" id="PTHR43439:SF2">
    <property type="entry name" value="ENZYME, PUTATIVE (JCVI)-RELATED"/>
    <property type="match status" value="1"/>
</dbReference>
<dbReference type="SUPFAM" id="SSF51735">
    <property type="entry name" value="NAD(P)-binding Rossmann-fold domains"/>
    <property type="match status" value="1"/>
</dbReference>
<organism evidence="5 6">
    <name type="scientific">Oculimacula yallundae</name>
    <dbReference type="NCBI Taxonomy" id="86028"/>
    <lineage>
        <taxon>Eukaryota</taxon>
        <taxon>Fungi</taxon>
        <taxon>Dikarya</taxon>
        <taxon>Ascomycota</taxon>
        <taxon>Pezizomycotina</taxon>
        <taxon>Leotiomycetes</taxon>
        <taxon>Helotiales</taxon>
        <taxon>Ploettnerulaceae</taxon>
        <taxon>Oculimacula</taxon>
    </lineage>
</organism>
<name>A0ABR4CC32_9HELO</name>
<proteinExistence type="predicted"/>
<evidence type="ECO:0000259" key="4">
    <source>
        <dbReference type="Pfam" id="PF07993"/>
    </source>
</evidence>
<dbReference type="Gene3D" id="3.40.50.720">
    <property type="entry name" value="NAD(P)-binding Rossmann-like Domain"/>
    <property type="match status" value="1"/>
</dbReference>
<dbReference type="Proteomes" id="UP001595075">
    <property type="component" value="Unassembled WGS sequence"/>
</dbReference>
<evidence type="ECO:0000256" key="2">
    <source>
        <dbReference type="ARBA" id="ARBA00022553"/>
    </source>
</evidence>
<dbReference type="PROSITE" id="PS00455">
    <property type="entry name" value="AMP_BINDING"/>
    <property type="match status" value="1"/>
</dbReference>
<dbReference type="Pfam" id="PF00501">
    <property type="entry name" value="AMP-binding"/>
    <property type="match status" value="1"/>
</dbReference>
<evidence type="ECO:0000313" key="6">
    <source>
        <dbReference type="Proteomes" id="UP001595075"/>
    </source>
</evidence>
<dbReference type="InterPro" id="IPR000873">
    <property type="entry name" value="AMP-dep_synth/lig_dom"/>
</dbReference>